<dbReference type="EMBL" id="BSDR01000001">
    <property type="protein sequence ID" value="GLI33251.1"/>
    <property type="molecule type" value="Genomic_DNA"/>
</dbReference>
<name>A0A9W6D4W3_9BACT</name>
<accession>A0A9W6D4W3</accession>
<evidence type="ECO:0000256" key="1">
    <source>
        <dbReference type="SAM" id="Phobius"/>
    </source>
</evidence>
<reference evidence="2" key="1">
    <citation type="submission" date="2022-12" db="EMBL/GenBank/DDBJ databases">
        <title>Reference genome sequencing for broad-spectrum identification of bacterial and archaeal isolates by mass spectrometry.</title>
        <authorList>
            <person name="Sekiguchi Y."/>
            <person name="Tourlousse D.M."/>
        </authorList>
    </citation>
    <scope>NUCLEOTIDE SEQUENCE</scope>
    <source>
        <strain evidence="2">ASRB1</strain>
    </source>
</reference>
<keyword evidence="1" id="KW-0812">Transmembrane</keyword>
<keyword evidence="1" id="KW-1133">Transmembrane helix</keyword>
<keyword evidence="1" id="KW-0472">Membrane</keyword>
<evidence type="ECO:0000313" key="3">
    <source>
        <dbReference type="Proteomes" id="UP001144372"/>
    </source>
</evidence>
<keyword evidence="3" id="KW-1185">Reference proteome</keyword>
<feature type="transmembrane region" description="Helical" evidence="1">
    <location>
        <begin position="155"/>
        <end position="176"/>
    </location>
</feature>
<organism evidence="2 3">
    <name type="scientific">Desulforhabdus amnigena</name>
    <dbReference type="NCBI Taxonomy" id="40218"/>
    <lineage>
        <taxon>Bacteria</taxon>
        <taxon>Pseudomonadati</taxon>
        <taxon>Thermodesulfobacteriota</taxon>
        <taxon>Syntrophobacteria</taxon>
        <taxon>Syntrophobacterales</taxon>
        <taxon>Syntrophobacteraceae</taxon>
        <taxon>Desulforhabdus</taxon>
    </lineage>
</organism>
<sequence>MTLDQTNHLRNLFGKLGAFFCIVFLVAAVDGLVLHFRQPENIFHLLRGESVKVNGSLRGDVNDIGELTYVSPSDRIQVAFEDIHAGFWLGGKMWRGLLTVSPDQEPGKFRVSVNLKGDNSPRATTVFYVHVYNDSESMRKDAKSFIHRYLDISPWLVFAAFLPLTLLTFAFVFYLSHRRERLLLERGIADVYHIARKESEYEIAFGMGTLHGIEPGATLTLLDKEGNPIRNITVKSCSMTDAVATVDLDCAVQPGFMVSRND</sequence>
<gene>
    <name evidence="2" type="ORF">DAMNIGENAA_06840</name>
</gene>
<feature type="transmembrane region" description="Helical" evidence="1">
    <location>
        <begin position="12"/>
        <end position="36"/>
    </location>
</feature>
<evidence type="ECO:0000313" key="2">
    <source>
        <dbReference type="EMBL" id="GLI33251.1"/>
    </source>
</evidence>
<dbReference type="Proteomes" id="UP001144372">
    <property type="component" value="Unassembled WGS sequence"/>
</dbReference>
<dbReference type="AlphaFoldDB" id="A0A9W6D4W3"/>
<proteinExistence type="predicted"/>
<comment type="caution">
    <text evidence="2">The sequence shown here is derived from an EMBL/GenBank/DDBJ whole genome shotgun (WGS) entry which is preliminary data.</text>
</comment>
<protein>
    <submittedName>
        <fullName evidence="2">Uncharacterized protein</fullName>
    </submittedName>
</protein>